<dbReference type="AlphaFoldDB" id="F3QJX3"/>
<organism evidence="1 2">
    <name type="scientific">Parasutterella excrementihominis YIT 11859</name>
    <dbReference type="NCBI Taxonomy" id="762966"/>
    <lineage>
        <taxon>Bacteria</taxon>
        <taxon>Pseudomonadati</taxon>
        <taxon>Pseudomonadota</taxon>
        <taxon>Betaproteobacteria</taxon>
        <taxon>Burkholderiales</taxon>
        <taxon>Sutterellaceae</taxon>
        <taxon>Parasutterella</taxon>
    </lineage>
</organism>
<evidence type="ECO:0000313" key="2">
    <source>
        <dbReference type="Proteomes" id="UP000005156"/>
    </source>
</evidence>
<dbReference type="RefSeq" id="WP_008864100.1">
    <property type="nucleotide sequence ID" value="NZ_GL883704.1"/>
</dbReference>
<sequence>MGEWVWIQNVVRENNKFVAEVQLSYGGLSEKVPLTKKLIKRAIKSMVVRLDLFEVMINNKVDDFDNFVKAAFVANENFSKYEFPLFRSCVEKLPSAPDTEDEEALSEWDKQVVEARLKFVAKVESELPRKPLTADQIYEKVGVEEIGKVWDEVSERWGWDLEELLSFAESNCVEAKDFIMNTSKLKRTVIGLIMIDVMDDMTPQLGGKCFGYHLDCPLTLEEILALPEE</sequence>
<gene>
    <name evidence="1" type="ORF">HMPREF9439_01230</name>
</gene>
<evidence type="ECO:0000313" key="1">
    <source>
        <dbReference type="EMBL" id="EGG55126.1"/>
    </source>
</evidence>
<dbReference type="GeneID" id="43348660"/>
<protein>
    <submittedName>
        <fullName evidence="1">Uncharacterized protein</fullName>
    </submittedName>
</protein>
<dbReference type="EMBL" id="AFBP01000031">
    <property type="protein sequence ID" value="EGG55126.1"/>
    <property type="molecule type" value="Genomic_DNA"/>
</dbReference>
<proteinExistence type="predicted"/>
<keyword evidence="2" id="KW-1185">Reference proteome</keyword>
<comment type="caution">
    <text evidence="1">The sequence shown here is derived from an EMBL/GenBank/DDBJ whole genome shotgun (WGS) entry which is preliminary data.</text>
</comment>
<dbReference type="HOGENOM" id="CLU_1208860_0_0_4"/>
<reference evidence="1 2" key="1">
    <citation type="submission" date="2011-02" db="EMBL/GenBank/DDBJ databases">
        <authorList>
            <person name="Weinstock G."/>
            <person name="Sodergren E."/>
            <person name="Clifton S."/>
            <person name="Fulton L."/>
            <person name="Fulton B."/>
            <person name="Courtney L."/>
            <person name="Fronick C."/>
            <person name="Harrison M."/>
            <person name="Strong C."/>
            <person name="Farmer C."/>
            <person name="Delahaunty K."/>
            <person name="Markovic C."/>
            <person name="Hall O."/>
            <person name="Minx P."/>
            <person name="Tomlinson C."/>
            <person name="Mitreva M."/>
            <person name="Hou S."/>
            <person name="Chen J."/>
            <person name="Wollam A."/>
            <person name="Pepin K.H."/>
            <person name="Johnson M."/>
            <person name="Bhonagiri V."/>
            <person name="Zhang X."/>
            <person name="Suruliraj S."/>
            <person name="Warren W."/>
            <person name="Chinwalla A."/>
            <person name="Mardis E.R."/>
            <person name="Wilson R.K."/>
        </authorList>
    </citation>
    <scope>NUCLEOTIDE SEQUENCE [LARGE SCALE GENOMIC DNA]</scope>
    <source>
        <strain evidence="1 2">YIT 11859</strain>
    </source>
</reference>
<dbReference type="Proteomes" id="UP000005156">
    <property type="component" value="Unassembled WGS sequence"/>
</dbReference>
<name>F3QJX3_9BURK</name>
<accession>F3QJX3</accession>